<evidence type="ECO:0000313" key="4">
    <source>
        <dbReference type="EMBL" id="ABN67462.2"/>
    </source>
</evidence>
<keyword evidence="5" id="KW-1185">Reference proteome</keyword>
<dbReference type="SMART" id="SM00240">
    <property type="entry name" value="FHA"/>
    <property type="match status" value="1"/>
</dbReference>
<keyword evidence="1" id="KW-0175">Coiled coil</keyword>
<protein>
    <recommendedName>
        <fullName evidence="3">FHA domain-containing protein</fullName>
    </recommendedName>
</protein>
<dbReference type="AlphaFoldDB" id="A3LXI1"/>
<feature type="region of interest" description="Disordered" evidence="2">
    <location>
        <begin position="1"/>
        <end position="49"/>
    </location>
</feature>
<dbReference type="RefSeq" id="XP_001385491.2">
    <property type="nucleotide sequence ID" value="XM_001385454.1"/>
</dbReference>
<dbReference type="Pfam" id="PF00498">
    <property type="entry name" value="FHA"/>
    <property type="match status" value="1"/>
</dbReference>
<dbReference type="HOGENOM" id="CLU_031992_1_0_1"/>
<dbReference type="KEGG" id="pic:PICST_11073"/>
<accession>A3LXI1</accession>
<sequence>VVGRKRSNSQSQVIAMPKAASSSPSASSTSSPSSSSLARQRENPRKRTSVQYYVTLLPLNDTFTKKHLPVSTFPETTKLGRPTGTKHKPDVTNGYFDSRVLSRNHAQIYIDPSNGKLMLQDLGSSNGTYLNELRLTHEPVEIKMGDIVCLGFNVQAESTHKQISLKIDNISVIPNSTSGLSFNTNSKNDMSSNLFLNRSEALDTPEFKHLSFIEDIYRQMSNPETSNNTKSSSEDMTFDNALFGDINPNLEDNLLGLYSATNSGIYNNSQITNTTTLESIVNILVSSSVRIKQQNNSLISLEHFFTNYHSRLEEINSQYLESSFKKSLLTIQNDLKKEKIGHQKVKEKFKLLEDESSKKLETLQKRLKATDKEKDNLNKMIQEIKDKKEELKLEVEKE</sequence>
<dbReference type="Gene3D" id="2.60.200.20">
    <property type="match status" value="1"/>
</dbReference>
<evidence type="ECO:0000256" key="2">
    <source>
        <dbReference type="SAM" id="MobiDB-lite"/>
    </source>
</evidence>
<dbReference type="OrthoDB" id="687730at2759"/>
<evidence type="ECO:0000256" key="1">
    <source>
        <dbReference type="SAM" id="Coils"/>
    </source>
</evidence>
<gene>
    <name evidence="4" type="ORF">PICST_11073</name>
</gene>
<dbReference type="InterPro" id="IPR051176">
    <property type="entry name" value="Cent_Immune-Sig_Mod"/>
</dbReference>
<dbReference type="GO" id="GO:0005737">
    <property type="term" value="C:cytoplasm"/>
    <property type="evidence" value="ECO:0007669"/>
    <property type="project" value="TreeGrafter"/>
</dbReference>
<dbReference type="OMA" id="RQDNGYF"/>
<feature type="non-terminal residue" evidence="4">
    <location>
        <position position="1"/>
    </location>
</feature>
<dbReference type="Proteomes" id="UP000002258">
    <property type="component" value="Chromosome 6"/>
</dbReference>
<feature type="coiled-coil region" evidence="1">
    <location>
        <begin position="353"/>
        <end position="397"/>
    </location>
</feature>
<dbReference type="eggNOG" id="KOG3872">
    <property type="taxonomic scope" value="Eukaryota"/>
</dbReference>
<proteinExistence type="predicted"/>
<dbReference type="InterPro" id="IPR000253">
    <property type="entry name" value="FHA_dom"/>
</dbReference>
<dbReference type="GeneID" id="4840291"/>
<feature type="compositionally biased region" description="Low complexity" evidence="2">
    <location>
        <begin position="19"/>
        <end position="36"/>
    </location>
</feature>
<dbReference type="PANTHER" id="PTHR15715">
    <property type="entry name" value="CENTROSOMAL PROTEIN OF 170 KDA"/>
    <property type="match status" value="1"/>
</dbReference>
<dbReference type="FunCoup" id="A3LXI1">
    <property type="interactions" value="115"/>
</dbReference>
<dbReference type="STRING" id="322104.A3LXI1"/>
<dbReference type="InterPro" id="IPR008984">
    <property type="entry name" value="SMAD_FHA_dom_sf"/>
</dbReference>
<name>A3LXI1_PICST</name>
<feature type="non-terminal residue" evidence="4">
    <location>
        <position position="398"/>
    </location>
</feature>
<dbReference type="InParanoid" id="A3LXI1"/>
<organism evidence="4 5">
    <name type="scientific">Scheffersomyces stipitis (strain ATCC 58785 / CBS 6054 / NBRC 10063 / NRRL Y-11545)</name>
    <name type="common">Yeast</name>
    <name type="synonym">Pichia stipitis</name>
    <dbReference type="NCBI Taxonomy" id="322104"/>
    <lineage>
        <taxon>Eukaryota</taxon>
        <taxon>Fungi</taxon>
        <taxon>Dikarya</taxon>
        <taxon>Ascomycota</taxon>
        <taxon>Saccharomycotina</taxon>
        <taxon>Pichiomycetes</taxon>
        <taxon>Debaryomycetaceae</taxon>
        <taxon>Scheffersomyces</taxon>
    </lineage>
</organism>
<feature type="domain" description="FHA" evidence="3">
    <location>
        <begin position="77"/>
        <end position="135"/>
    </location>
</feature>
<dbReference type="SUPFAM" id="SSF49879">
    <property type="entry name" value="SMAD/FHA domain"/>
    <property type="match status" value="1"/>
</dbReference>
<dbReference type="EMBL" id="CP000500">
    <property type="protein sequence ID" value="ABN67462.2"/>
    <property type="molecule type" value="Genomic_DNA"/>
</dbReference>
<dbReference type="PROSITE" id="PS50006">
    <property type="entry name" value="FHA_DOMAIN"/>
    <property type="match status" value="1"/>
</dbReference>
<evidence type="ECO:0000259" key="3">
    <source>
        <dbReference type="PROSITE" id="PS50006"/>
    </source>
</evidence>
<reference evidence="4 5" key="1">
    <citation type="journal article" date="2007" name="Nat. Biotechnol.">
        <title>Genome sequence of the lignocellulose-bioconverting and xylose-fermenting yeast Pichia stipitis.</title>
        <authorList>
            <person name="Jeffries T.W."/>
            <person name="Grigoriev I.V."/>
            <person name="Grimwood J."/>
            <person name="Laplaza J.M."/>
            <person name="Aerts A."/>
            <person name="Salamov A."/>
            <person name="Schmutz J."/>
            <person name="Lindquist E."/>
            <person name="Dehal P."/>
            <person name="Shapiro H."/>
            <person name="Jin Y.S."/>
            <person name="Passoth V."/>
            <person name="Richardson P.M."/>
        </authorList>
    </citation>
    <scope>NUCLEOTIDE SEQUENCE [LARGE SCALE GENOMIC DNA]</scope>
    <source>
        <strain evidence="5">ATCC 58785 / CBS 6054 / NBRC 10063 / NRRL Y-11545</strain>
    </source>
</reference>
<dbReference type="PANTHER" id="PTHR15715:SF37">
    <property type="entry name" value="LD47843P"/>
    <property type="match status" value="1"/>
</dbReference>
<evidence type="ECO:0000313" key="5">
    <source>
        <dbReference type="Proteomes" id="UP000002258"/>
    </source>
</evidence>